<reference evidence="1 2" key="1">
    <citation type="journal article" date="2013" name="Curr. Biol.">
        <title>Shared signatures of parasitism and phylogenomics unite Cryptomycota and microsporidia.</title>
        <authorList>
            <person name="James T.Y."/>
            <person name="Pelin A."/>
            <person name="Bonen L."/>
            <person name="Ahrendt S."/>
            <person name="Sain D."/>
            <person name="Corradi N."/>
            <person name="Stajich J.E."/>
        </authorList>
    </citation>
    <scope>NUCLEOTIDE SEQUENCE [LARGE SCALE GENOMIC DNA]</scope>
    <source>
        <strain evidence="1 2">CSF55</strain>
    </source>
</reference>
<organism evidence="1 2">
    <name type="scientific">Rozella allomycis (strain CSF55)</name>
    <dbReference type="NCBI Taxonomy" id="988480"/>
    <lineage>
        <taxon>Eukaryota</taxon>
        <taxon>Fungi</taxon>
        <taxon>Fungi incertae sedis</taxon>
        <taxon>Cryptomycota</taxon>
        <taxon>Cryptomycota incertae sedis</taxon>
        <taxon>Rozella</taxon>
    </lineage>
</organism>
<proteinExistence type="predicted"/>
<sequence length="181" mass="20624">MPVDTELEDIDLSQMYLDNESVVKYSKEHALAQSDQLTFAKGLIETVNALEMHLRFTKDMSHKKALQEIHAKVLREFYANTKIKPTIVQKRLCLWCGALVVGIMTHAEYKKCQECLKIFIDCEDCLNHTAPYIPSLPAKCLKCHGCETFNIHKTKAICRPRVLKLSKHVGDIDLGDSIINH</sequence>
<dbReference type="HOGENOM" id="CLU_1489820_0_0_1"/>
<protein>
    <submittedName>
        <fullName evidence="1">Uncharacterized protein</fullName>
    </submittedName>
</protein>
<keyword evidence="2" id="KW-1185">Reference proteome</keyword>
<dbReference type="Proteomes" id="UP000030755">
    <property type="component" value="Unassembled WGS sequence"/>
</dbReference>
<name>A0A075ANV3_ROZAC</name>
<accession>A0A075ANV3</accession>
<evidence type="ECO:0000313" key="2">
    <source>
        <dbReference type="Proteomes" id="UP000030755"/>
    </source>
</evidence>
<dbReference type="AlphaFoldDB" id="A0A075ANV3"/>
<evidence type="ECO:0000313" key="1">
    <source>
        <dbReference type="EMBL" id="EPZ31640.1"/>
    </source>
</evidence>
<dbReference type="EMBL" id="KE561209">
    <property type="protein sequence ID" value="EPZ31640.1"/>
    <property type="molecule type" value="Genomic_DNA"/>
</dbReference>
<gene>
    <name evidence="1" type="ORF">O9G_000119</name>
</gene>